<feature type="non-terminal residue" evidence="2">
    <location>
        <position position="57"/>
    </location>
</feature>
<dbReference type="AlphaFoldDB" id="A0AA88DYG8"/>
<evidence type="ECO:0000256" key="1">
    <source>
        <dbReference type="SAM" id="MobiDB-lite"/>
    </source>
</evidence>
<dbReference type="Proteomes" id="UP001187192">
    <property type="component" value="Unassembled WGS sequence"/>
</dbReference>
<protein>
    <submittedName>
        <fullName evidence="2">Uncharacterized protein</fullName>
    </submittedName>
</protein>
<keyword evidence="3" id="KW-1185">Reference proteome</keyword>
<sequence>MCKRPGIWSDIKNSRGQGTDYDMEEKNGRGATTTQIMEMANGGDAGFKFYSKQHKFL</sequence>
<evidence type="ECO:0000313" key="2">
    <source>
        <dbReference type="EMBL" id="GMN64103.1"/>
    </source>
</evidence>
<comment type="caution">
    <text evidence="2">The sequence shown here is derived from an EMBL/GenBank/DDBJ whole genome shotgun (WGS) entry which is preliminary data.</text>
</comment>
<gene>
    <name evidence="2" type="ORF">TIFTF001_033176</name>
</gene>
<proteinExistence type="predicted"/>
<evidence type="ECO:0000313" key="3">
    <source>
        <dbReference type="Proteomes" id="UP001187192"/>
    </source>
</evidence>
<feature type="region of interest" description="Disordered" evidence="1">
    <location>
        <begin position="1"/>
        <end position="26"/>
    </location>
</feature>
<name>A0AA88DYG8_FICCA</name>
<reference evidence="2" key="1">
    <citation type="submission" date="2023-07" db="EMBL/GenBank/DDBJ databases">
        <title>draft genome sequence of fig (Ficus carica).</title>
        <authorList>
            <person name="Takahashi T."/>
            <person name="Nishimura K."/>
        </authorList>
    </citation>
    <scope>NUCLEOTIDE SEQUENCE</scope>
</reference>
<organism evidence="2 3">
    <name type="scientific">Ficus carica</name>
    <name type="common">Common fig</name>
    <dbReference type="NCBI Taxonomy" id="3494"/>
    <lineage>
        <taxon>Eukaryota</taxon>
        <taxon>Viridiplantae</taxon>
        <taxon>Streptophyta</taxon>
        <taxon>Embryophyta</taxon>
        <taxon>Tracheophyta</taxon>
        <taxon>Spermatophyta</taxon>
        <taxon>Magnoliopsida</taxon>
        <taxon>eudicotyledons</taxon>
        <taxon>Gunneridae</taxon>
        <taxon>Pentapetalae</taxon>
        <taxon>rosids</taxon>
        <taxon>fabids</taxon>
        <taxon>Rosales</taxon>
        <taxon>Moraceae</taxon>
        <taxon>Ficeae</taxon>
        <taxon>Ficus</taxon>
    </lineage>
</organism>
<accession>A0AA88DYG8</accession>
<dbReference type="EMBL" id="BTGU01000168">
    <property type="protein sequence ID" value="GMN64103.1"/>
    <property type="molecule type" value="Genomic_DNA"/>
</dbReference>